<dbReference type="OrthoDB" id="9986526at2"/>
<proteinExistence type="predicted"/>
<reference evidence="3" key="1">
    <citation type="submission" date="2018-06" db="EMBL/GenBank/DDBJ databases">
        <title>Description of Blautia argi sp. nov., a new anaerobic isolated from dog feces.</title>
        <authorList>
            <person name="Chang Y.-H."/>
            <person name="Paek J."/>
            <person name="Shin Y."/>
        </authorList>
    </citation>
    <scope>NUCLEOTIDE SEQUENCE [LARGE SCALE GENOMIC DNA]</scope>
    <source>
        <strain evidence="3">KCTC 15426</strain>
    </source>
</reference>
<evidence type="ECO:0000313" key="3">
    <source>
        <dbReference type="Proteomes" id="UP000250003"/>
    </source>
</evidence>
<sequence length="63" mass="7022">MNRTGRIIGIVLMLVLGVVLLYLAFQPSKLFLFLHGFGERIGCGIIGAFLIFAGVMNLFHRKK</sequence>
<accession>A0A2Z4U9K7</accession>
<keyword evidence="3" id="KW-1185">Reference proteome</keyword>
<feature type="transmembrane region" description="Helical" evidence="1">
    <location>
        <begin position="7"/>
        <end position="25"/>
    </location>
</feature>
<keyword evidence="1" id="KW-0472">Membrane</keyword>
<gene>
    <name evidence="2" type="ORF">DQQ01_05710</name>
</gene>
<dbReference type="EMBL" id="CP030280">
    <property type="protein sequence ID" value="AWY97726.1"/>
    <property type="molecule type" value="Genomic_DNA"/>
</dbReference>
<feature type="transmembrane region" description="Helical" evidence="1">
    <location>
        <begin position="37"/>
        <end position="59"/>
    </location>
</feature>
<evidence type="ECO:0000313" key="2">
    <source>
        <dbReference type="EMBL" id="AWY97726.1"/>
    </source>
</evidence>
<dbReference type="KEGG" id="blau:DQQ01_05710"/>
<protein>
    <submittedName>
        <fullName evidence="2">Preprotein translocase subunit SecD</fullName>
    </submittedName>
</protein>
<name>A0A2Z4U9K7_9FIRM</name>
<evidence type="ECO:0000256" key="1">
    <source>
        <dbReference type="SAM" id="Phobius"/>
    </source>
</evidence>
<keyword evidence="1" id="KW-0812">Transmembrane</keyword>
<organism evidence="2 3">
    <name type="scientific">Blautia argi</name>
    <dbReference type="NCBI Taxonomy" id="1912897"/>
    <lineage>
        <taxon>Bacteria</taxon>
        <taxon>Bacillati</taxon>
        <taxon>Bacillota</taxon>
        <taxon>Clostridia</taxon>
        <taxon>Lachnospirales</taxon>
        <taxon>Lachnospiraceae</taxon>
        <taxon>Blautia</taxon>
    </lineage>
</organism>
<dbReference type="Proteomes" id="UP000250003">
    <property type="component" value="Chromosome"/>
</dbReference>
<dbReference type="AlphaFoldDB" id="A0A2Z4U9K7"/>
<keyword evidence="1" id="KW-1133">Transmembrane helix</keyword>